<feature type="domain" description="Nitroreductase" evidence="1">
    <location>
        <begin position="67"/>
        <end position="247"/>
    </location>
</feature>
<dbReference type="SUPFAM" id="SSF55469">
    <property type="entry name" value="FMN-dependent nitroreductase-like"/>
    <property type="match status" value="1"/>
</dbReference>
<proteinExistence type="predicted"/>
<comment type="caution">
    <text evidence="2">The sequence shown here is derived from an EMBL/GenBank/DDBJ whole genome shotgun (WGS) entry which is preliminary data.</text>
</comment>
<organism evidence="2 3">
    <name type="scientific">Clostridium aciditolerans</name>
    <dbReference type="NCBI Taxonomy" id="339861"/>
    <lineage>
        <taxon>Bacteria</taxon>
        <taxon>Bacillati</taxon>
        <taxon>Bacillota</taxon>
        <taxon>Clostridia</taxon>
        <taxon>Eubacteriales</taxon>
        <taxon>Clostridiaceae</taxon>
        <taxon>Clostridium</taxon>
    </lineage>
</organism>
<dbReference type="Proteomes" id="UP000622687">
    <property type="component" value="Unassembled WGS sequence"/>
</dbReference>
<evidence type="ECO:0000313" key="2">
    <source>
        <dbReference type="EMBL" id="MBI6872757.1"/>
    </source>
</evidence>
<dbReference type="PANTHER" id="PTHR43745">
    <property type="entry name" value="NITROREDUCTASE MJ1384-RELATED"/>
    <property type="match status" value="1"/>
</dbReference>
<reference evidence="2" key="1">
    <citation type="submission" date="2020-12" db="EMBL/GenBank/DDBJ databases">
        <title>Clostridium thailandense sp. nov., a novel acetogenic bacterium isolated from peat land soil in Thailand.</title>
        <authorList>
            <person name="Chaikitkaew S."/>
            <person name="Birkeland N.K."/>
        </authorList>
    </citation>
    <scope>NUCLEOTIDE SEQUENCE</scope>
    <source>
        <strain evidence="2">DSM 17425</strain>
    </source>
</reference>
<dbReference type="CDD" id="cd02142">
    <property type="entry name" value="McbC_SagB-like_oxidoreductase"/>
    <property type="match status" value="1"/>
</dbReference>
<dbReference type="InterPro" id="IPR052544">
    <property type="entry name" value="Bacteriocin_Proc_Enz"/>
</dbReference>
<evidence type="ECO:0000259" key="1">
    <source>
        <dbReference type="Pfam" id="PF00881"/>
    </source>
</evidence>
<dbReference type="EMBL" id="JAEEGB010000008">
    <property type="protein sequence ID" value="MBI6872757.1"/>
    <property type="molecule type" value="Genomic_DNA"/>
</dbReference>
<dbReference type="RefSeq" id="WP_211142255.1">
    <property type="nucleotide sequence ID" value="NZ_JAEEGB010000008.1"/>
</dbReference>
<dbReference type="InterPro" id="IPR029479">
    <property type="entry name" value="Nitroreductase"/>
</dbReference>
<dbReference type="InterPro" id="IPR020051">
    <property type="entry name" value="SagB-type_dehydrogenase"/>
</dbReference>
<dbReference type="Pfam" id="PF00881">
    <property type="entry name" value="Nitroreductase"/>
    <property type="match status" value="1"/>
</dbReference>
<evidence type="ECO:0000313" key="3">
    <source>
        <dbReference type="Proteomes" id="UP000622687"/>
    </source>
</evidence>
<accession>A0A934M333</accession>
<dbReference type="AlphaFoldDB" id="A0A934M333"/>
<sequence>MTKEISKKFLKADVFKELDTIETDQEKELPQPPVQKSCSPSSTLIDLVSVENFNCGQMNVLDVLKCRKTRRLFTDEQLSLEELSFLLWSVQGVKKIVNKGYATLRTVPSAGARHPFETYLAILKVEGLKSGLYRYLPLEHKLLFINSIDDLDKKLSSATFNQRFVAKSAVTFIWTTIPYRTEWRYDIAAPKLIALDAGHMCENLYLSAESISSGVCAIAAYDQGKIDELLNIDGENEFTVYLASVGKIEKV</sequence>
<protein>
    <submittedName>
        <fullName evidence="2">SagB/ThcOx family dehydrogenase</fullName>
    </submittedName>
</protein>
<dbReference type="Gene3D" id="3.40.109.10">
    <property type="entry name" value="NADH Oxidase"/>
    <property type="match status" value="1"/>
</dbReference>
<gene>
    <name evidence="2" type="ORF">I6U51_08525</name>
</gene>
<dbReference type="GO" id="GO:0016491">
    <property type="term" value="F:oxidoreductase activity"/>
    <property type="evidence" value="ECO:0007669"/>
    <property type="project" value="InterPro"/>
</dbReference>
<keyword evidence="3" id="KW-1185">Reference proteome</keyword>
<dbReference type="NCBIfam" id="TIGR03605">
    <property type="entry name" value="antibiot_sagB"/>
    <property type="match status" value="1"/>
</dbReference>
<name>A0A934M333_9CLOT</name>
<dbReference type="PANTHER" id="PTHR43745:SF2">
    <property type="entry name" value="NITROREDUCTASE MJ1384-RELATED"/>
    <property type="match status" value="1"/>
</dbReference>
<dbReference type="InterPro" id="IPR000415">
    <property type="entry name" value="Nitroreductase-like"/>
</dbReference>